<accession>A0A1I6VMX8</accession>
<protein>
    <submittedName>
        <fullName evidence="3">Tripartite ATP-independent transporter, DctM component</fullName>
    </submittedName>
</protein>
<dbReference type="AlphaFoldDB" id="A0A1I6VMX8"/>
<keyword evidence="1" id="KW-0997">Cell inner membrane</keyword>
<dbReference type="STRING" id="311180.SAMN04488050_11225"/>
<evidence type="ECO:0000256" key="1">
    <source>
        <dbReference type="RuleBase" id="RU369079"/>
    </source>
</evidence>
<dbReference type="Pfam" id="PF06808">
    <property type="entry name" value="DctM"/>
    <property type="match status" value="1"/>
</dbReference>
<keyword evidence="1" id="KW-0472">Membrane</keyword>
<evidence type="ECO:0000313" key="3">
    <source>
        <dbReference type="EMBL" id="SFT14971.1"/>
    </source>
</evidence>
<comment type="function">
    <text evidence="1">Part of the tripartite ATP-independent periplasmic (TRAP) transport system.</text>
</comment>
<organism evidence="3 4">
    <name type="scientific">Alloyangia pacifica</name>
    <dbReference type="NCBI Taxonomy" id="311180"/>
    <lineage>
        <taxon>Bacteria</taxon>
        <taxon>Pseudomonadati</taxon>
        <taxon>Pseudomonadota</taxon>
        <taxon>Alphaproteobacteria</taxon>
        <taxon>Rhodobacterales</taxon>
        <taxon>Roseobacteraceae</taxon>
        <taxon>Alloyangia</taxon>
    </lineage>
</organism>
<feature type="domain" description="TRAP C4-dicarboxylate transport system permease DctM subunit" evidence="2">
    <location>
        <begin position="18"/>
        <end position="86"/>
    </location>
</feature>
<keyword evidence="1" id="KW-1003">Cell membrane</keyword>
<sequence length="92" mass="9605">MALLDMTEALAGRVAWRGLAPAMLLALLKLICVVPSRSLEGASMIVPNTPVALPRVAQARFDPVGFGLSMVVVVEMARLTPSVGSVSSCLRG</sequence>
<dbReference type="Proteomes" id="UP000199392">
    <property type="component" value="Unassembled WGS sequence"/>
</dbReference>
<dbReference type="GO" id="GO:0005886">
    <property type="term" value="C:plasma membrane"/>
    <property type="evidence" value="ECO:0007669"/>
    <property type="project" value="UniProtKB-SubCell"/>
</dbReference>
<comment type="subcellular location">
    <subcellularLocation>
        <location evidence="1">Cell inner membrane</location>
        <topology evidence="1">Multi-pass membrane protein</topology>
    </subcellularLocation>
</comment>
<evidence type="ECO:0000313" key="4">
    <source>
        <dbReference type="Proteomes" id="UP000199392"/>
    </source>
</evidence>
<keyword evidence="1" id="KW-0813">Transport</keyword>
<keyword evidence="4" id="KW-1185">Reference proteome</keyword>
<reference evidence="4" key="1">
    <citation type="submission" date="2016-10" db="EMBL/GenBank/DDBJ databases">
        <authorList>
            <person name="Varghese N."/>
            <person name="Submissions S."/>
        </authorList>
    </citation>
    <scope>NUCLEOTIDE SEQUENCE [LARGE SCALE GENOMIC DNA]</scope>
    <source>
        <strain evidence="4">DSM 26894</strain>
    </source>
</reference>
<gene>
    <name evidence="3" type="ORF">SAMN04488050_11225</name>
</gene>
<proteinExistence type="predicted"/>
<dbReference type="EMBL" id="FOZW01000012">
    <property type="protein sequence ID" value="SFT14971.1"/>
    <property type="molecule type" value="Genomic_DNA"/>
</dbReference>
<evidence type="ECO:0000259" key="2">
    <source>
        <dbReference type="Pfam" id="PF06808"/>
    </source>
</evidence>
<name>A0A1I6VMX8_9RHOB</name>
<dbReference type="InterPro" id="IPR010656">
    <property type="entry name" value="DctM"/>
</dbReference>
<dbReference type="GO" id="GO:0022857">
    <property type="term" value="F:transmembrane transporter activity"/>
    <property type="evidence" value="ECO:0007669"/>
    <property type="project" value="UniProtKB-UniRule"/>
</dbReference>